<keyword evidence="5 10" id="KW-0808">Transferase</keyword>
<accession>I4D9H3</accession>
<evidence type="ECO:0000313" key="13">
    <source>
        <dbReference type="Proteomes" id="UP000002892"/>
    </source>
</evidence>
<dbReference type="OrthoDB" id="9803114at2"/>
<dbReference type="InterPro" id="IPR036188">
    <property type="entry name" value="FAD/NAD-bd_sf"/>
</dbReference>
<dbReference type="PANTHER" id="PTHR11806:SF2">
    <property type="entry name" value="METHYLENETETRAHYDROFOLATE--TRNA-(URACIL-5-)-METHYLTRANSFERASE TRMFO"/>
    <property type="match status" value="1"/>
</dbReference>
<comment type="function">
    <text evidence="10">Catalyzes the folate-dependent formation of 5-methyl-uridine at position 54 (M-5-U54) in all tRNAs.</text>
</comment>
<dbReference type="NCBIfam" id="TIGR00137">
    <property type="entry name" value="gid_trmFO"/>
    <property type="match status" value="1"/>
</dbReference>
<evidence type="ECO:0000256" key="10">
    <source>
        <dbReference type="HAMAP-Rule" id="MF_01037"/>
    </source>
</evidence>
<name>I4D9H3_DESAJ</name>
<comment type="similarity">
    <text evidence="10">Belongs to the MnmG family. TrmFO subfamily.</text>
</comment>
<dbReference type="Gene3D" id="3.50.50.60">
    <property type="entry name" value="FAD/NAD(P)-binding domain"/>
    <property type="match status" value="2"/>
</dbReference>
<feature type="domain" description="MnmG N-terminal" evidence="11">
    <location>
        <begin position="3"/>
        <end position="366"/>
    </location>
</feature>
<dbReference type="EMBL" id="CP003639">
    <property type="protein sequence ID" value="AFM42447.1"/>
    <property type="molecule type" value="Genomic_DNA"/>
</dbReference>
<keyword evidence="4 10" id="KW-0285">Flavoprotein</keyword>
<dbReference type="NCBIfam" id="NF003739">
    <property type="entry name" value="PRK05335.1"/>
    <property type="match status" value="1"/>
</dbReference>
<evidence type="ECO:0000259" key="11">
    <source>
        <dbReference type="Pfam" id="PF01134"/>
    </source>
</evidence>
<evidence type="ECO:0000256" key="7">
    <source>
        <dbReference type="ARBA" id="ARBA00022827"/>
    </source>
</evidence>
<dbReference type="GO" id="GO:0005829">
    <property type="term" value="C:cytosol"/>
    <property type="evidence" value="ECO:0007669"/>
    <property type="project" value="TreeGrafter"/>
</dbReference>
<dbReference type="InterPro" id="IPR002218">
    <property type="entry name" value="MnmG-rel"/>
</dbReference>
<dbReference type="GO" id="GO:0030488">
    <property type="term" value="P:tRNA methylation"/>
    <property type="evidence" value="ECO:0007669"/>
    <property type="project" value="TreeGrafter"/>
</dbReference>
<dbReference type="Proteomes" id="UP000002892">
    <property type="component" value="Chromosome"/>
</dbReference>
<feature type="binding site" evidence="10">
    <location>
        <begin position="8"/>
        <end position="13"/>
    </location>
    <ligand>
        <name>FAD</name>
        <dbReference type="ChEBI" id="CHEBI:57692"/>
    </ligand>
</feature>
<evidence type="ECO:0000313" key="12">
    <source>
        <dbReference type="EMBL" id="AFM42447.1"/>
    </source>
</evidence>
<keyword evidence="8 10" id="KW-0521">NADP</keyword>
<comment type="catalytic activity">
    <reaction evidence="10">
        <text>uridine(54) in tRNA + (6R)-5,10-methylene-5,6,7,8-tetrahydrofolate + NADPH + H(+) = 5-methyluridine(54) in tRNA + (6S)-5,6,7,8-tetrahydrofolate + NADP(+)</text>
        <dbReference type="Rhea" id="RHEA:62372"/>
        <dbReference type="Rhea" id="RHEA-COMP:10167"/>
        <dbReference type="Rhea" id="RHEA-COMP:10193"/>
        <dbReference type="ChEBI" id="CHEBI:15378"/>
        <dbReference type="ChEBI" id="CHEBI:15636"/>
        <dbReference type="ChEBI" id="CHEBI:57453"/>
        <dbReference type="ChEBI" id="CHEBI:57783"/>
        <dbReference type="ChEBI" id="CHEBI:58349"/>
        <dbReference type="ChEBI" id="CHEBI:65315"/>
        <dbReference type="ChEBI" id="CHEBI:74447"/>
        <dbReference type="EC" id="2.1.1.74"/>
    </reaction>
</comment>
<dbReference type="InterPro" id="IPR020595">
    <property type="entry name" value="MnmG-rel_CS"/>
</dbReference>
<sequence>MHKITVIGAGLAGSEAAWQLAKRGVNVDLYEMRPSKFSPAHHSEGFAELVCSNSLRAAGLENAVGLLKEEMRRLDSLIMKAADQTMVPAGGALAVDRDLFSQEITQRLTDHPNVTVHREEVHSLPEDTTVIVASGPLTAEDLAKDILRFTGEKALSFYDAAAPIVTYESIDLSKAFWASRYDKGEADYLNCPMSQEEYEVFYQELIKAEMAEVKGFEEGDVFEGCLPIEVMAKRGIQTLTFGPLKPVGLQDSRTGKKPFAVVQLRKENQTGTLLNLVGFQTHLKWGEQKRVFSLIPGLERAEFARFGVMHRNTFLNAPKVLKADFSLKGRESLFFAGQITGVEGYVESAASGLLAGLNAWRRLHQMETLVFPPETALGGLARHLEGSPSQSFQPMNVNFGLLPPLTERIRNKREKNSRISQRALEALSIFCSRENLEEVSRC</sequence>
<dbReference type="PROSITE" id="PS01281">
    <property type="entry name" value="GIDA_2"/>
    <property type="match status" value="1"/>
</dbReference>
<comment type="subcellular location">
    <subcellularLocation>
        <location evidence="10">Cytoplasm</location>
    </subcellularLocation>
</comment>
<evidence type="ECO:0000256" key="5">
    <source>
        <dbReference type="ARBA" id="ARBA00022679"/>
    </source>
</evidence>
<dbReference type="GO" id="GO:0047151">
    <property type="term" value="F:tRNA (uracil(54)-C5)-methyltransferase activity, 5,10-methylenetetrahydrofolate-dependent"/>
    <property type="evidence" value="ECO:0007669"/>
    <property type="project" value="UniProtKB-UniRule"/>
</dbReference>
<protein>
    <recommendedName>
        <fullName evidence="10">Methylenetetrahydrofolate--tRNA-(uracil-5-)-methyltransferase TrmFO</fullName>
        <ecNumber evidence="10">2.1.1.74</ecNumber>
    </recommendedName>
    <alternativeName>
        <fullName evidence="10">Folate-dependent tRNA (uracil-5-)-methyltransferase</fullName>
    </alternativeName>
    <alternativeName>
        <fullName evidence="10">Folate-dependent tRNA(M-5-U54)-methyltransferase</fullName>
    </alternativeName>
</protein>
<evidence type="ECO:0000256" key="9">
    <source>
        <dbReference type="ARBA" id="ARBA00023027"/>
    </source>
</evidence>
<dbReference type="eggNOG" id="COG1206">
    <property type="taxonomic scope" value="Bacteria"/>
</dbReference>
<dbReference type="KEGG" id="dai:Desaci_3566"/>
<keyword evidence="6 10" id="KW-0819">tRNA processing</keyword>
<dbReference type="GO" id="GO:0002098">
    <property type="term" value="P:tRNA wobble uridine modification"/>
    <property type="evidence" value="ECO:0007669"/>
    <property type="project" value="TreeGrafter"/>
</dbReference>
<reference evidence="12 13" key="1">
    <citation type="journal article" date="2012" name="J. Bacteriol.">
        <title>Complete genome sequences of Desulfosporosinus orientis DSM765T, Desulfosporosinus youngiae DSM17734T, Desulfosporosinus meridiei DSM13257T, and Desulfosporosinus acidiphilus DSM22704T.</title>
        <authorList>
            <person name="Pester M."/>
            <person name="Brambilla E."/>
            <person name="Alazard D."/>
            <person name="Rattei T."/>
            <person name="Weinmaier T."/>
            <person name="Han J."/>
            <person name="Lucas S."/>
            <person name="Lapidus A."/>
            <person name="Cheng J.F."/>
            <person name="Goodwin L."/>
            <person name="Pitluck S."/>
            <person name="Peters L."/>
            <person name="Ovchinnikova G."/>
            <person name="Teshima H."/>
            <person name="Detter J.C."/>
            <person name="Han C.S."/>
            <person name="Tapia R."/>
            <person name="Land M.L."/>
            <person name="Hauser L."/>
            <person name="Kyrpides N.C."/>
            <person name="Ivanova N.N."/>
            <person name="Pagani I."/>
            <person name="Huntmann M."/>
            <person name="Wei C.L."/>
            <person name="Davenport K.W."/>
            <person name="Daligault H."/>
            <person name="Chain P.S."/>
            <person name="Chen A."/>
            <person name="Mavromatis K."/>
            <person name="Markowitz V."/>
            <person name="Szeto E."/>
            <person name="Mikhailova N."/>
            <person name="Pati A."/>
            <person name="Wagner M."/>
            <person name="Woyke T."/>
            <person name="Ollivier B."/>
            <person name="Klenk H.P."/>
            <person name="Spring S."/>
            <person name="Loy A."/>
        </authorList>
    </citation>
    <scope>NUCLEOTIDE SEQUENCE [LARGE SCALE GENOMIC DNA]</scope>
    <source>
        <strain evidence="13">DSM 22704 / JCM 16185 / SJ4</strain>
    </source>
</reference>
<comment type="cofactor">
    <cofactor evidence="1 10">
        <name>FAD</name>
        <dbReference type="ChEBI" id="CHEBI:57692"/>
    </cofactor>
</comment>
<proteinExistence type="inferred from homology"/>
<evidence type="ECO:0000256" key="2">
    <source>
        <dbReference type="ARBA" id="ARBA00022490"/>
    </source>
</evidence>
<dbReference type="GO" id="GO:0050660">
    <property type="term" value="F:flavin adenine dinucleotide binding"/>
    <property type="evidence" value="ECO:0007669"/>
    <property type="project" value="UniProtKB-UniRule"/>
</dbReference>
<keyword evidence="13" id="KW-1185">Reference proteome</keyword>
<dbReference type="STRING" id="646529.Desaci_3566"/>
<organism evidence="12 13">
    <name type="scientific">Desulfosporosinus acidiphilus (strain DSM 22704 / JCM 16185 / SJ4)</name>
    <dbReference type="NCBI Taxonomy" id="646529"/>
    <lineage>
        <taxon>Bacteria</taxon>
        <taxon>Bacillati</taxon>
        <taxon>Bacillota</taxon>
        <taxon>Clostridia</taxon>
        <taxon>Eubacteriales</taxon>
        <taxon>Desulfitobacteriaceae</taxon>
        <taxon>Desulfosporosinus</taxon>
    </lineage>
</organism>
<dbReference type="InterPro" id="IPR040131">
    <property type="entry name" value="MnmG_N"/>
</dbReference>
<evidence type="ECO:0000256" key="3">
    <source>
        <dbReference type="ARBA" id="ARBA00022603"/>
    </source>
</evidence>
<keyword evidence="3 10" id="KW-0489">Methyltransferase</keyword>
<evidence type="ECO:0000256" key="8">
    <source>
        <dbReference type="ARBA" id="ARBA00022857"/>
    </source>
</evidence>
<dbReference type="RefSeq" id="WP_014828435.1">
    <property type="nucleotide sequence ID" value="NC_018068.1"/>
</dbReference>
<keyword evidence="2 10" id="KW-0963">Cytoplasm</keyword>
<evidence type="ECO:0000256" key="4">
    <source>
        <dbReference type="ARBA" id="ARBA00022630"/>
    </source>
</evidence>
<keyword evidence="9 10" id="KW-0520">NAD</keyword>
<comment type="catalytic activity">
    <reaction evidence="10">
        <text>uridine(54) in tRNA + (6R)-5,10-methylene-5,6,7,8-tetrahydrofolate + NADH + H(+) = 5-methyluridine(54) in tRNA + (6S)-5,6,7,8-tetrahydrofolate + NAD(+)</text>
        <dbReference type="Rhea" id="RHEA:16873"/>
        <dbReference type="Rhea" id="RHEA-COMP:10167"/>
        <dbReference type="Rhea" id="RHEA-COMP:10193"/>
        <dbReference type="ChEBI" id="CHEBI:15378"/>
        <dbReference type="ChEBI" id="CHEBI:15636"/>
        <dbReference type="ChEBI" id="CHEBI:57453"/>
        <dbReference type="ChEBI" id="CHEBI:57540"/>
        <dbReference type="ChEBI" id="CHEBI:57945"/>
        <dbReference type="ChEBI" id="CHEBI:65315"/>
        <dbReference type="ChEBI" id="CHEBI:74447"/>
        <dbReference type="EC" id="2.1.1.74"/>
    </reaction>
</comment>
<gene>
    <name evidence="10" type="primary">trmFO</name>
    <name evidence="12" type="ordered locus">Desaci_3566</name>
</gene>
<evidence type="ECO:0000256" key="6">
    <source>
        <dbReference type="ARBA" id="ARBA00022694"/>
    </source>
</evidence>
<dbReference type="Pfam" id="PF01134">
    <property type="entry name" value="GIDA"/>
    <property type="match status" value="1"/>
</dbReference>
<evidence type="ECO:0000256" key="1">
    <source>
        <dbReference type="ARBA" id="ARBA00001974"/>
    </source>
</evidence>
<dbReference type="HAMAP" id="MF_01037">
    <property type="entry name" value="TrmFO"/>
    <property type="match status" value="1"/>
</dbReference>
<dbReference type="EC" id="2.1.1.74" evidence="10"/>
<dbReference type="HOGENOM" id="CLU_033057_1_0_9"/>
<dbReference type="AlphaFoldDB" id="I4D9H3"/>
<dbReference type="PANTHER" id="PTHR11806">
    <property type="entry name" value="GLUCOSE INHIBITED DIVISION PROTEIN A"/>
    <property type="match status" value="1"/>
</dbReference>
<dbReference type="SUPFAM" id="SSF51905">
    <property type="entry name" value="FAD/NAD(P)-binding domain"/>
    <property type="match status" value="1"/>
</dbReference>
<dbReference type="InterPro" id="IPR004417">
    <property type="entry name" value="TrmFO"/>
</dbReference>
<keyword evidence="7 10" id="KW-0274">FAD</keyword>